<keyword evidence="1" id="KW-0472">Membrane</keyword>
<dbReference type="RefSeq" id="WP_207599876.1">
    <property type="nucleotide sequence ID" value="NZ_JAFNJU010000007.1"/>
</dbReference>
<dbReference type="EMBL" id="JAFNJU010000007">
    <property type="protein sequence ID" value="MBO1265352.1"/>
    <property type="molecule type" value="Genomic_DNA"/>
</dbReference>
<protein>
    <submittedName>
        <fullName evidence="2">Uncharacterized protein</fullName>
    </submittedName>
</protein>
<accession>A0A939H6U2</accession>
<evidence type="ECO:0000256" key="1">
    <source>
        <dbReference type="SAM" id="Phobius"/>
    </source>
</evidence>
<keyword evidence="1" id="KW-1133">Transmembrane helix</keyword>
<sequence length="158" mass="17885">MKVNGTDPLAKLLMELNKQSNETSAATEKVNVESLSKKVEEILAGRDEVHIKADTQLKPEVHFTRRLHETPEVYFQRISSEMMKTKEVDSNGNAMNNQALHLGTDLVEKAARAGLMKELIDQQKKEQTAASDTKENRWLLIFSAVFVLVLLIYLLFLS</sequence>
<name>A0A939H6U2_9CLOT</name>
<keyword evidence="1" id="KW-0812">Transmembrane</keyword>
<evidence type="ECO:0000313" key="2">
    <source>
        <dbReference type="EMBL" id="MBO1265352.1"/>
    </source>
</evidence>
<reference evidence="2" key="1">
    <citation type="submission" date="2021-03" db="EMBL/GenBank/DDBJ databases">
        <title>Proteiniclasticum marinus sp. nov., isolated from tidal flat sediment.</title>
        <authorList>
            <person name="Namirimu T."/>
            <person name="Yang J.-A."/>
            <person name="Yang S.-H."/>
            <person name="Kim Y.-J."/>
            <person name="Kwon K.K."/>
        </authorList>
    </citation>
    <scope>NUCLEOTIDE SEQUENCE</scope>
    <source>
        <strain evidence="2">SCR006</strain>
    </source>
</reference>
<dbReference type="Proteomes" id="UP000664218">
    <property type="component" value="Unassembled WGS sequence"/>
</dbReference>
<evidence type="ECO:0000313" key="3">
    <source>
        <dbReference type="Proteomes" id="UP000664218"/>
    </source>
</evidence>
<dbReference type="AlphaFoldDB" id="A0A939H6U2"/>
<feature type="transmembrane region" description="Helical" evidence="1">
    <location>
        <begin position="138"/>
        <end position="156"/>
    </location>
</feature>
<organism evidence="2 3">
    <name type="scientific">Proteiniclasticum aestuarii</name>
    <dbReference type="NCBI Taxonomy" id="2817862"/>
    <lineage>
        <taxon>Bacteria</taxon>
        <taxon>Bacillati</taxon>
        <taxon>Bacillota</taxon>
        <taxon>Clostridia</taxon>
        <taxon>Eubacteriales</taxon>
        <taxon>Clostridiaceae</taxon>
        <taxon>Proteiniclasticum</taxon>
    </lineage>
</organism>
<keyword evidence="3" id="KW-1185">Reference proteome</keyword>
<proteinExistence type="predicted"/>
<comment type="caution">
    <text evidence="2">The sequence shown here is derived from an EMBL/GenBank/DDBJ whole genome shotgun (WGS) entry which is preliminary data.</text>
</comment>
<gene>
    <name evidence="2" type="ORF">J3A84_09950</name>
</gene>